<protein>
    <recommendedName>
        <fullName evidence="3">Leucine-rich repeat domain-containing protein</fullName>
    </recommendedName>
</protein>
<dbReference type="AlphaFoldDB" id="E6U5B5"/>
<reference evidence="1 2" key="1">
    <citation type="submission" date="2010-12" db="EMBL/GenBank/DDBJ databases">
        <title>Complete sequence of Ethanoligenens harbinense YUAN-3.</title>
        <authorList>
            <person name="Lucas S."/>
            <person name="Copeland A."/>
            <person name="Lapidus A."/>
            <person name="Cheng J.-F."/>
            <person name="Bruce D."/>
            <person name="Goodwin L."/>
            <person name="Pitluck S."/>
            <person name="Chertkov O."/>
            <person name="Misra M."/>
            <person name="Detter J.C."/>
            <person name="Han C."/>
            <person name="Tapia R."/>
            <person name="Land M."/>
            <person name="Hauser L."/>
            <person name="Jeffries C."/>
            <person name="Kyrpides N."/>
            <person name="Ivanova N."/>
            <person name="Mikhailova N."/>
            <person name="Wang A."/>
            <person name="Mouttaki H."/>
            <person name="He Z."/>
            <person name="Zhou J."/>
            <person name="Hemme C.L."/>
            <person name="Woyke T."/>
        </authorList>
    </citation>
    <scope>NUCLEOTIDE SEQUENCE [LARGE SCALE GENOMIC DNA]</scope>
    <source>
        <strain evidence="2">DSM 18485 / JCM 12961 / CGMCC 1.5033 / YUAN-3</strain>
    </source>
</reference>
<dbReference type="Pfam" id="PF13306">
    <property type="entry name" value="LRR_5"/>
    <property type="match status" value="2"/>
</dbReference>
<accession>E6U5B5</accession>
<dbReference type="PANTHER" id="PTHR45661">
    <property type="entry name" value="SURFACE ANTIGEN"/>
    <property type="match status" value="1"/>
</dbReference>
<proteinExistence type="predicted"/>
<dbReference type="Proteomes" id="UP000001551">
    <property type="component" value="Chromosome"/>
</dbReference>
<keyword evidence="2" id="KW-1185">Reference proteome</keyword>
<evidence type="ECO:0000313" key="1">
    <source>
        <dbReference type="EMBL" id="ADU27928.1"/>
    </source>
</evidence>
<dbReference type="PANTHER" id="PTHR45661:SF3">
    <property type="entry name" value="IG-LIKE DOMAIN-CONTAINING PROTEIN"/>
    <property type="match status" value="1"/>
</dbReference>
<name>E6U5B5_ETHHY</name>
<organism evidence="1 2">
    <name type="scientific">Ethanoligenens harbinense (strain DSM 18485 / JCM 12961 / CGMCC 1.5033 / YUAN-3)</name>
    <dbReference type="NCBI Taxonomy" id="663278"/>
    <lineage>
        <taxon>Bacteria</taxon>
        <taxon>Bacillati</taxon>
        <taxon>Bacillota</taxon>
        <taxon>Clostridia</taxon>
        <taxon>Eubacteriales</taxon>
        <taxon>Oscillospiraceae</taxon>
        <taxon>Ethanoligenens</taxon>
    </lineage>
</organism>
<evidence type="ECO:0000313" key="2">
    <source>
        <dbReference type="Proteomes" id="UP000001551"/>
    </source>
</evidence>
<evidence type="ECO:0008006" key="3">
    <source>
        <dbReference type="Google" id="ProtNLM"/>
    </source>
</evidence>
<dbReference type="eggNOG" id="COG5492">
    <property type="taxonomic scope" value="Bacteria"/>
</dbReference>
<dbReference type="RefSeq" id="WP_013486271.1">
    <property type="nucleotide sequence ID" value="NC_014828.1"/>
</dbReference>
<dbReference type="KEGG" id="eha:Ethha_2433"/>
<dbReference type="SUPFAM" id="SSF52058">
    <property type="entry name" value="L domain-like"/>
    <property type="match status" value="2"/>
</dbReference>
<dbReference type="InterPro" id="IPR032675">
    <property type="entry name" value="LRR_dom_sf"/>
</dbReference>
<dbReference type="EMBL" id="CP002400">
    <property type="protein sequence ID" value="ADU27928.1"/>
    <property type="molecule type" value="Genomic_DNA"/>
</dbReference>
<dbReference type="InterPro" id="IPR053139">
    <property type="entry name" value="Surface_bspA-like"/>
</dbReference>
<dbReference type="STRING" id="663278.Ethha_2433"/>
<dbReference type="HOGENOM" id="CLU_034334_6_1_9"/>
<dbReference type="InterPro" id="IPR026906">
    <property type="entry name" value="LRR_5"/>
</dbReference>
<dbReference type="Gene3D" id="3.80.10.10">
    <property type="entry name" value="Ribonuclease Inhibitor"/>
    <property type="match status" value="1"/>
</dbReference>
<gene>
    <name evidence="1" type="ordered locus">Ethha_2433</name>
</gene>
<sequence length="259" mass="28481">MCKMVIEDGVLKEYEGAKAVVTVPNGVHTIGCRAFAQCDSIQSIHLPEGLTTIGIGAFENCKALREVFLPSTVTLIEDQPFSSCVSLKKIEVATGNKQFRSTDDILFSRDFTTLLRYPPARRYIDYTIPHGVRTIADGAFQECANLAALFIPCSVTKLGSESFCYCSQLHTVMLSSGITVIPYFAFSDCSNLEYIALPDNLKKIEEGAFSGTGLKYIQIPDTVEEIEFDAFADCLALDDIKVGSHTEMDTHAMHIYGDD</sequence>